<reference evidence="1" key="1">
    <citation type="submission" date="2020-03" db="EMBL/GenBank/DDBJ databases">
        <title>The deep terrestrial virosphere.</title>
        <authorList>
            <person name="Holmfeldt K."/>
            <person name="Nilsson E."/>
            <person name="Simone D."/>
            <person name="Lopez-Fernandez M."/>
            <person name="Wu X."/>
            <person name="de Brujin I."/>
            <person name="Lundin D."/>
            <person name="Andersson A."/>
            <person name="Bertilsson S."/>
            <person name="Dopson M."/>
        </authorList>
    </citation>
    <scope>NUCLEOTIDE SEQUENCE</scope>
    <source>
        <strain evidence="1">MM171A01198</strain>
    </source>
</reference>
<gene>
    <name evidence="1" type="ORF">MM171A01198_0003</name>
</gene>
<protein>
    <submittedName>
        <fullName evidence="1">Uncharacterized protein</fullName>
    </submittedName>
</protein>
<dbReference type="AlphaFoldDB" id="A0A6M3LWY9"/>
<evidence type="ECO:0000313" key="1">
    <source>
        <dbReference type="EMBL" id="QJA99293.1"/>
    </source>
</evidence>
<dbReference type="EMBL" id="MT143641">
    <property type="protein sequence ID" value="QJA99293.1"/>
    <property type="molecule type" value="Genomic_DNA"/>
</dbReference>
<sequence>MFNGKQLRCIENRITHIEERCHKLECSHPLEKRYFHANTSYANSLGVGTIWWLMCSECNKRLSYFDDETKYLEAKQILMSDIMSADSERLAELRGRS</sequence>
<accession>A0A6M3LWY9</accession>
<organism evidence="1">
    <name type="scientific">viral metagenome</name>
    <dbReference type="NCBI Taxonomy" id="1070528"/>
    <lineage>
        <taxon>unclassified sequences</taxon>
        <taxon>metagenomes</taxon>
        <taxon>organismal metagenomes</taxon>
    </lineage>
</organism>
<proteinExistence type="predicted"/>
<name>A0A6M3LWY9_9ZZZZ</name>